<gene>
    <name evidence="1" type="ORF">R3W88_029540</name>
</gene>
<dbReference type="PANTHER" id="PTHR35046:SF21">
    <property type="entry name" value="RETROTRANSPOSON GAG DOMAIN-CONTAINING PROTEIN-RELATED"/>
    <property type="match status" value="1"/>
</dbReference>
<protein>
    <submittedName>
        <fullName evidence="1">Uncharacterized protein</fullName>
    </submittedName>
</protein>
<reference evidence="1 2" key="1">
    <citation type="submission" date="2023-10" db="EMBL/GenBank/DDBJ databases">
        <title>Genome-Wide Identification Analysis in wild type Solanum Pinnatisectum Reveals Some Genes Defensing Phytophthora Infestans.</title>
        <authorList>
            <person name="Sun C."/>
        </authorList>
    </citation>
    <scope>NUCLEOTIDE SEQUENCE [LARGE SCALE GENOMIC DNA]</scope>
    <source>
        <strain evidence="1">LQN</strain>
        <tissue evidence="1">Leaf</tissue>
    </source>
</reference>
<dbReference type="AlphaFoldDB" id="A0AAV9K7D4"/>
<dbReference type="PANTHER" id="PTHR35046">
    <property type="entry name" value="ZINC KNUCKLE (CCHC-TYPE) FAMILY PROTEIN"/>
    <property type="match status" value="1"/>
</dbReference>
<name>A0AAV9K7D4_9SOLN</name>
<sequence>MEWLRTRGLSFLTQRRQKILCDSSHISLTNISRTKLPLLTKSHNTIHGDLILVHYWCTTPVLLAHQCVINGNICSMIIDSKSGTNVVSSYVWRWLNDFNEIKVTKQCMISFSIGRYYDNVLCDVIPMQDCHIMLGWPW</sequence>
<organism evidence="1 2">
    <name type="scientific">Solanum pinnatisectum</name>
    <name type="common">tansyleaf nightshade</name>
    <dbReference type="NCBI Taxonomy" id="50273"/>
    <lineage>
        <taxon>Eukaryota</taxon>
        <taxon>Viridiplantae</taxon>
        <taxon>Streptophyta</taxon>
        <taxon>Embryophyta</taxon>
        <taxon>Tracheophyta</taxon>
        <taxon>Spermatophyta</taxon>
        <taxon>Magnoliopsida</taxon>
        <taxon>eudicotyledons</taxon>
        <taxon>Gunneridae</taxon>
        <taxon>Pentapetalae</taxon>
        <taxon>asterids</taxon>
        <taxon>lamiids</taxon>
        <taxon>Solanales</taxon>
        <taxon>Solanaceae</taxon>
        <taxon>Solanoideae</taxon>
        <taxon>Solaneae</taxon>
        <taxon>Solanum</taxon>
    </lineage>
</organism>
<dbReference type="Proteomes" id="UP001311915">
    <property type="component" value="Unassembled WGS sequence"/>
</dbReference>
<dbReference type="EMBL" id="JAWPEI010000012">
    <property type="protein sequence ID" value="KAK4708615.1"/>
    <property type="molecule type" value="Genomic_DNA"/>
</dbReference>
<evidence type="ECO:0000313" key="2">
    <source>
        <dbReference type="Proteomes" id="UP001311915"/>
    </source>
</evidence>
<comment type="caution">
    <text evidence="1">The sequence shown here is derived from an EMBL/GenBank/DDBJ whole genome shotgun (WGS) entry which is preliminary data.</text>
</comment>
<proteinExistence type="predicted"/>
<evidence type="ECO:0000313" key="1">
    <source>
        <dbReference type="EMBL" id="KAK4708615.1"/>
    </source>
</evidence>
<keyword evidence="2" id="KW-1185">Reference proteome</keyword>
<accession>A0AAV9K7D4</accession>